<dbReference type="EMBL" id="JAPWTJ010001138">
    <property type="protein sequence ID" value="KAJ8973657.1"/>
    <property type="molecule type" value="Genomic_DNA"/>
</dbReference>
<evidence type="ECO:0000313" key="4">
    <source>
        <dbReference type="Proteomes" id="UP001162164"/>
    </source>
</evidence>
<dbReference type="InterPro" id="IPR013120">
    <property type="entry name" value="FAR_NAD-bd"/>
</dbReference>
<protein>
    <recommendedName>
        <fullName evidence="1">Fatty acyl-CoA reductase</fullName>
        <ecNumber evidence="1">1.2.1.84</ecNumber>
    </recommendedName>
</protein>
<keyword evidence="1" id="KW-0560">Oxidoreductase</keyword>
<proteinExistence type="inferred from homology"/>
<comment type="caution">
    <text evidence="3">The sequence shown here is derived from an EMBL/GenBank/DDBJ whole genome shotgun (WGS) entry which is preliminary data.</text>
</comment>
<dbReference type="EC" id="1.2.1.84" evidence="1"/>
<comment type="catalytic activity">
    <reaction evidence="1">
        <text>a long-chain fatty acyl-CoA + 2 NADPH + 2 H(+) = a long-chain primary fatty alcohol + 2 NADP(+) + CoA</text>
        <dbReference type="Rhea" id="RHEA:52716"/>
        <dbReference type="ChEBI" id="CHEBI:15378"/>
        <dbReference type="ChEBI" id="CHEBI:57287"/>
        <dbReference type="ChEBI" id="CHEBI:57783"/>
        <dbReference type="ChEBI" id="CHEBI:58349"/>
        <dbReference type="ChEBI" id="CHEBI:77396"/>
        <dbReference type="ChEBI" id="CHEBI:83139"/>
        <dbReference type="EC" id="1.2.1.84"/>
    </reaction>
</comment>
<dbReference type="InterPro" id="IPR026055">
    <property type="entry name" value="FAR"/>
</dbReference>
<feature type="domain" description="Thioester reductase (TE)" evidence="2">
    <location>
        <begin position="1"/>
        <end position="152"/>
    </location>
</feature>
<dbReference type="SUPFAM" id="SSF51735">
    <property type="entry name" value="NAD(P)-binding Rossmann-fold domains"/>
    <property type="match status" value="1"/>
</dbReference>
<organism evidence="3 4">
    <name type="scientific">Molorchus minor</name>
    <dbReference type="NCBI Taxonomy" id="1323400"/>
    <lineage>
        <taxon>Eukaryota</taxon>
        <taxon>Metazoa</taxon>
        <taxon>Ecdysozoa</taxon>
        <taxon>Arthropoda</taxon>
        <taxon>Hexapoda</taxon>
        <taxon>Insecta</taxon>
        <taxon>Pterygota</taxon>
        <taxon>Neoptera</taxon>
        <taxon>Endopterygota</taxon>
        <taxon>Coleoptera</taxon>
        <taxon>Polyphaga</taxon>
        <taxon>Cucujiformia</taxon>
        <taxon>Chrysomeloidea</taxon>
        <taxon>Cerambycidae</taxon>
        <taxon>Lamiinae</taxon>
        <taxon>Monochamini</taxon>
        <taxon>Molorchus</taxon>
    </lineage>
</organism>
<dbReference type="Gene3D" id="3.40.50.720">
    <property type="entry name" value="NAD(P)-binding Rossmann-like Domain"/>
    <property type="match status" value="1"/>
</dbReference>
<dbReference type="PANTHER" id="PTHR11011">
    <property type="entry name" value="MALE STERILITY PROTEIN 2-RELATED"/>
    <property type="match status" value="1"/>
</dbReference>
<keyword evidence="1" id="KW-0521">NADP</keyword>
<name>A0ABQ9J808_9CUCU</name>
<comment type="similarity">
    <text evidence="1">Belongs to the fatty acyl-CoA reductase family.</text>
</comment>
<keyword evidence="1" id="KW-0444">Lipid biosynthesis</keyword>
<accession>A0ABQ9J808</accession>
<dbReference type="Proteomes" id="UP001162164">
    <property type="component" value="Unassembled WGS sequence"/>
</dbReference>
<comment type="function">
    <text evidence="1">Catalyzes the reduction of fatty acyl-CoA to fatty alcohols.</text>
</comment>
<sequence length="236" mass="26739">MSAEDRQVLIENVHIIYHAAASVRFDDFLKDAILLNTRGTRDVANLALEMKNLAAFMHISTTYCNTDKQVVEEKIYPPHADWRTTIKMAETLDQHTLDIIAPKYIDPLPNTYTFAKSLAEHVFLHISVISTIDDPIPGWIDNFNGPVGLLIAGGIDLDDVLVYNAATGGRAICKNRDLVELGRRLTWDAPCSQIIWYPNCSMTSNWYVYYTMHLLFHMLPALFVDGLRKLSGRKPM</sequence>
<dbReference type="PANTHER" id="PTHR11011:SF24">
    <property type="entry name" value="FATTY ACYL-COA REDUCTASE"/>
    <property type="match status" value="1"/>
</dbReference>
<gene>
    <name evidence="3" type="ORF">NQ317_002931</name>
</gene>
<dbReference type="Pfam" id="PF07993">
    <property type="entry name" value="NAD_binding_4"/>
    <property type="match status" value="1"/>
</dbReference>
<reference evidence="3" key="1">
    <citation type="journal article" date="2023" name="Insect Mol. Biol.">
        <title>Genome sequencing provides insights into the evolution of gene families encoding plant cell wall-degrading enzymes in longhorned beetles.</title>
        <authorList>
            <person name="Shin N.R."/>
            <person name="Okamura Y."/>
            <person name="Kirsch R."/>
            <person name="Pauchet Y."/>
        </authorList>
    </citation>
    <scope>NUCLEOTIDE SEQUENCE</scope>
    <source>
        <strain evidence="3">MMC_N1</strain>
    </source>
</reference>
<evidence type="ECO:0000313" key="3">
    <source>
        <dbReference type="EMBL" id="KAJ8973657.1"/>
    </source>
</evidence>
<dbReference type="InterPro" id="IPR036291">
    <property type="entry name" value="NAD(P)-bd_dom_sf"/>
</dbReference>
<evidence type="ECO:0000259" key="2">
    <source>
        <dbReference type="Pfam" id="PF07993"/>
    </source>
</evidence>
<keyword evidence="1" id="KW-0443">Lipid metabolism</keyword>
<keyword evidence="4" id="KW-1185">Reference proteome</keyword>
<evidence type="ECO:0000256" key="1">
    <source>
        <dbReference type="RuleBase" id="RU363097"/>
    </source>
</evidence>